<dbReference type="PANTHER" id="PTHR24559">
    <property type="entry name" value="TRANSPOSON TY3-I GAG-POL POLYPROTEIN"/>
    <property type="match status" value="1"/>
</dbReference>
<comment type="caution">
    <text evidence="1">The sequence shown here is derived from an EMBL/GenBank/DDBJ whole genome shotgun (WGS) entry which is preliminary data.</text>
</comment>
<dbReference type="InterPro" id="IPR043502">
    <property type="entry name" value="DNA/RNA_pol_sf"/>
</dbReference>
<accession>A0A6A3JT12</accession>
<proteinExistence type="predicted"/>
<dbReference type="SUPFAM" id="SSF56672">
    <property type="entry name" value="DNA/RNA polymerases"/>
    <property type="match status" value="1"/>
</dbReference>
<organism evidence="1 2">
    <name type="scientific">Phytophthora rubi</name>
    <dbReference type="NCBI Taxonomy" id="129364"/>
    <lineage>
        <taxon>Eukaryota</taxon>
        <taxon>Sar</taxon>
        <taxon>Stramenopiles</taxon>
        <taxon>Oomycota</taxon>
        <taxon>Peronosporomycetes</taxon>
        <taxon>Peronosporales</taxon>
        <taxon>Peronosporaceae</taxon>
        <taxon>Phytophthora</taxon>
    </lineage>
</organism>
<dbReference type="AlphaFoldDB" id="A0A6A3JT12"/>
<dbReference type="PANTHER" id="PTHR24559:SF444">
    <property type="entry name" value="REVERSE TRANSCRIPTASE DOMAIN-CONTAINING PROTEIN"/>
    <property type="match status" value="1"/>
</dbReference>
<evidence type="ECO:0000313" key="1">
    <source>
        <dbReference type="EMBL" id="KAE8998430.1"/>
    </source>
</evidence>
<name>A0A6A3JT12_9STRA</name>
<evidence type="ECO:0008006" key="3">
    <source>
        <dbReference type="Google" id="ProtNLM"/>
    </source>
</evidence>
<gene>
    <name evidence="1" type="ORF">PR001_g19320</name>
</gene>
<dbReference type="Gene3D" id="3.10.10.10">
    <property type="entry name" value="HIV Type 1 Reverse Transcriptase, subunit A, domain 1"/>
    <property type="match status" value="1"/>
</dbReference>
<dbReference type="Proteomes" id="UP000429607">
    <property type="component" value="Unassembled WGS sequence"/>
</dbReference>
<protein>
    <recommendedName>
        <fullName evidence="3">Reverse transcriptase domain-containing protein</fullName>
    </recommendedName>
</protein>
<reference evidence="1 2" key="1">
    <citation type="submission" date="2018-09" db="EMBL/GenBank/DDBJ databases">
        <title>Genomic investigation of the strawberry pathogen Phytophthora fragariae indicates pathogenicity is determined by transcriptional variation in three key races.</title>
        <authorList>
            <person name="Adams T.M."/>
            <person name="Armitage A.D."/>
            <person name="Sobczyk M.K."/>
            <person name="Bates H.J."/>
            <person name="Dunwell J.M."/>
            <person name="Nellist C.F."/>
            <person name="Harrison R.J."/>
        </authorList>
    </citation>
    <scope>NUCLEOTIDE SEQUENCE [LARGE SCALE GENOMIC DNA]</scope>
    <source>
        <strain evidence="1 2">SCRP249</strain>
    </source>
</reference>
<dbReference type="InterPro" id="IPR053134">
    <property type="entry name" value="RNA-dir_DNA_polymerase"/>
</dbReference>
<evidence type="ECO:0000313" key="2">
    <source>
        <dbReference type="Proteomes" id="UP000429607"/>
    </source>
</evidence>
<sequence length="238" mass="26537">MTKVRAGQITVPVLSLAGRTTKLPTRETLGTWAPVDAEMEIIEMNGDLERDKVERWIKDVLKARVEPLINEAGLSIGEMADDDRQLLLQLLRNHPTTIEPRKGCPPMTTLGVEHEIHTGDAVPIKVRPRRHAHSEQVVVDTEVENMLNDGVIEESNGAWGFPVVLVRKKDGTVRFCIDYRLLNAVTAKDVYPLPRIDETLETLELGLETRIHLGLVGARVPVFSTSSWPVAVIMRTST</sequence>
<dbReference type="EMBL" id="QXFV01001783">
    <property type="protein sequence ID" value="KAE8998430.1"/>
    <property type="molecule type" value="Genomic_DNA"/>
</dbReference>